<evidence type="ECO:0000256" key="1">
    <source>
        <dbReference type="ARBA" id="ARBA00004477"/>
    </source>
</evidence>
<feature type="signal peptide" evidence="12">
    <location>
        <begin position="1"/>
        <end position="19"/>
    </location>
</feature>
<evidence type="ECO:0000256" key="10">
    <source>
        <dbReference type="ARBA" id="ARBA00038466"/>
    </source>
</evidence>
<accession>A7TNY3</accession>
<proteinExistence type="inferred from homology"/>
<dbReference type="FunCoup" id="A7TNY3">
    <property type="interactions" value="54"/>
</dbReference>
<dbReference type="InterPro" id="IPR005599">
    <property type="entry name" value="GPI_mannosylTrfase"/>
</dbReference>
<dbReference type="GO" id="GO:0006506">
    <property type="term" value="P:GPI anchor biosynthetic process"/>
    <property type="evidence" value="ECO:0007669"/>
    <property type="project" value="UniProtKB-KW"/>
</dbReference>
<dbReference type="KEGG" id="vpo:Kpol_495p6"/>
<dbReference type="GO" id="GO:0005789">
    <property type="term" value="C:endoplasmic reticulum membrane"/>
    <property type="evidence" value="ECO:0007669"/>
    <property type="project" value="UniProtKB-SubCell"/>
</dbReference>
<evidence type="ECO:0000256" key="5">
    <source>
        <dbReference type="ARBA" id="ARBA00022679"/>
    </source>
</evidence>
<comment type="pathway">
    <text evidence="2">Glycolipid biosynthesis; glycosylphosphatidylinositol-anchor biosynthesis.</text>
</comment>
<evidence type="ECO:0000256" key="3">
    <source>
        <dbReference type="ARBA" id="ARBA00022502"/>
    </source>
</evidence>
<keyword evidence="3" id="KW-0337">GPI-anchor biosynthesis</keyword>
<dbReference type="RefSeq" id="XP_001643866.1">
    <property type="nucleotide sequence ID" value="XM_001643816.1"/>
</dbReference>
<organism evidence="14">
    <name type="scientific">Vanderwaltozyma polyspora (strain ATCC 22028 / DSM 70294 / BCRC 21397 / CBS 2163 / NBRC 10782 / NRRL Y-8283 / UCD 57-17)</name>
    <name type="common">Kluyveromyces polysporus</name>
    <dbReference type="NCBI Taxonomy" id="436907"/>
    <lineage>
        <taxon>Eukaryota</taxon>
        <taxon>Fungi</taxon>
        <taxon>Dikarya</taxon>
        <taxon>Ascomycota</taxon>
        <taxon>Saccharomycotina</taxon>
        <taxon>Saccharomycetes</taxon>
        <taxon>Saccharomycetales</taxon>
        <taxon>Saccharomycetaceae</taxon>
        <taxon>Vanderwaltozyma</taxon>
    </lineage>
</organism>
<dbReference type="Pfam" id="PF03901">
    <property type="entry name" value="Glyco_transf_22"/>
    <property type="match status" value="1"/>
</dbReference>
<sequence>MSWWLCSIALIHVFSHSYIHPDEHFQSLEIISHLLQSTTGFTPWEFNSYPPSRSMIPLYMLYVPLFKISNLLSISNPFFILYSIRFILILSYLIILNYCLPVLLPDKAKSRIAKWLVLTSYVTWSFQCHTFSNSVETCLLLLVLSIYSRILQNNSGKNYTNSIIVGFFITISIFNRITFPAFILFPSLTLLRKFYINNWLPLLSLLSSITVTSIILICIDTQVFQSNELVIAPWNNLIYNLNVDNLALHGLHPRYTHMLINLPQLLGPLIIPFVFVILSSLTLILTDINVGSLTSGLLFLSILKHQELRFLVPLFPIACIAVTESRPKLLQVKWFKYLWIAFNLVLLVILGWFHQSGVLNVINYLYKNNETTNFGVNIWWKTYTPPTWMYSSTELIYSTVTMENGIEILETDYQRTTNHVIDLKGSDVSLLNSTISSFLQNIGTVQIICPNSMKNTLLSLNSESQIYQYDQIYNDFTHLDLDHFNSQDLNSYLPGIHIYNVSYSHRDQ</sequence>
<comment type="similarity">
    <text evidence="10">Belongs to the glycosyltransferase 22 family. PIGZ subfamily.</text>
</comment>
<dbReference type="PhylomeDB" id="A7TNY3"/>
<dbReference type="PANTHER" id="PTHR22760">
    <property type="entry name" value="GLYCOSYLTRANSFERASE"/>
    <property type="match status" value="1"/>
</dbReference>
<evidence type="ECO:0000256" key="6">
    <source>
        <dbReference type="ARBA" id="ARBA00022692"/>
    </source>
</evidence>
<keyword evidence="12" id="KW-0732">Signal</keyword>
<gene>
    <name evidence="13" type="ORF">Kpol_495p6</name>
</gene>
<feature type="chain" id="PRO_5002713052" description="Mannosyltransferase" evidence="12">
    <location>
        <begin position="20"/>
        <end position="508"/>
    </location>
</feature>
<evidence type="ECO:0000256" key="8">
    <source>
        <dbReference type="ARBA" id="ARBA00022989"/>
    </source>
</evidence>
<keyword evidence="6 11" id="KW-0812">Transmembrane</keyword>
<dbReference type="STRING" id="436907.A7TNY3"/>
<name>A7TNY3_VANPO</name>
<keyword evidence="8 11" id="KW-1133">Transmembrane helix</keyword>
<keyword evidence="9 11" id="KW-0472">Membrane</keyword>
<keyword evidence="4 11" id="KW-0328">Glycosyltransferase</keyword>
<evidence type="ECO:0000256" key="4">
    <source>
        <dbReference type="ARBA" id="ARBA00022676"/>
    </source>
</evidence>
<reference evidence="13 14" key="1">
    <citation type="journal article" date="2007" name="Proc. Natl. Acad. Sci. U.S.A.">
        <title>Independent sorting-out of thousands of duplicated gene pairs in two yeast species descended from a whole-genome duplication.</title>
        <authorList>
            <person name="Scannell D.R."/>
            <person name="Frank A.C."/>
            <person name="Conant G.C."/>
            <person name="Byrne K.P."/>
            <person name="Woolfit M."/>
            <person name="Wolfe K.H."/>
        </authorList>
    </citation>
    <scope>NUCLEOTIDE SEQUENCE [LARGE SCALE GENOMIC DNA]</scope>
    <source>
        <strain evidence="14">ATCC 22028 / DSM 70294 / BCRC 21397 / CBS 2163 / NBRC 10782 / NRRL Y-8283 / UCD 57-17</strain>
    </source>
</reference>
<dbReference type="GeneID" id="5544126"/>
<dbReference type="OMA" id="GIMHQNG"/>
<evidence type="ECO:0000256" key="7">
    <source>
        <dbReference type="ARBA" id="ARBA00022824"/>
    </source>
</evidence>
<keyword evidence="14" id="KW-1185">Reference proteome</keyword>
<dbReference type="AlphaFoldDB" id="A7TNY3"/>
<dbReference type="GO" id="GO:0006276">
    <property type="term" value="P:plasmid maintenance"/>
    <property type="evidence" value="ECO:0007669"/>
    <property type="project" value="EnsemblFungi"/>
</dbReference>
<protein>
    <recommendedName>
        <fullName evidence="11">Mannosyltransferase</fullName>
        <ecNumber evidence="11">2.4.1.-</ecNumber>
    </recommendedName>
</protein>
<evidence type="ECO:0000256" key="9">
    <source>
        <dbReference type="ARBA" id="ARBA00023136"/>
    </source>
</evidence>
<dbReference type="OrthoDB" id="10066429at2759"/>
<evidence type="ECO:0000256" key="11">
    <source>
        <dbReference type="RuleBase" id="RU363075"/>
    </source>
</evidence>
<dbReference type="HOGENOM" id="CLU_022957_2_0_1"/>
<dbReference type="InParanoid" id="A7TNY3"/>
<feature type="transmembrane region" description="Helical" evidence="11">
    <location>
        <begin position="265"/>
        <end position="288"/>
    </location>
</feature>
<dbReference type="Proteomes" id="UP000000267">
    <property type="component" value="Unassembled WGS sequence"/>
</dbReference>
<keyword evidence="5" id="KW-0808">Transferase</keyword>
<dbReference type="EMBL" id="DS480436">
    <property type="protein sequence ID" value="EDO16008.1"/>
    <property type="molecule type" value="Genomic_DNA"/>
</dbReference>
<evidence type="ECO:0000313" key="14">
    <source>
        <dbReference type="Proteomes" id="UP000000267"/>
    </source>
</evidence>
<dbReference type="PANTHER" id="PTHR22760:SF3">
    <property type="entry name" value="GPI MANNOSYLTRANSFERASE 4"/>
    <property type="match status" value="1"/>
</dbReference>
<evidence type="ECO:0000313" key="13">
    <source>
        <dbReference type="EMBL" id="EDO16008.1"/>
    </source>
</evidence>
<dbReference type="EC" id="2.4.1.-" evidence="11"/>
<feature type="transmembrane region" description="Helical" evidence="11">
    <location>
        <begin position="199"/>
        <end position="219"/>
    </location>
</feature>
<dbReference type="GO" id="GO:0000026">
    <property type="term" value="F:alpha-1,2-mannosyltransferase activity"/>
    <property type="evidence" value="ECO:0007669"/>
    <property type="project" value="EnsemblFungi"/>
</dbReference>
<dbReference type="eggNOG" id="KOG4123">
    <property type="taxonomic scope" value="Eukaryota"/>
</dbReference>
<evidence type="ECO:0000256" key="2">
    <source>
        <dbReference type="ARBA" id="ARBA00004687"/>
    </source>
</evidence>
<comment type="subcellular location">
    <subcellularLocation>
        <location evidence="1 11">Endoplasmic reticulum membrane</location>
        <topology evidence="1 11">Multi-pass membrane protein</topology>
    </subcellularLocation>
</comment>
<evidence type="ECO:0000256" key="12">
    <source>
        <dbReference type="SAM" id="SignalP"/>
    </source>
</evidence>
<feature type="transmembrane region" description="Helical" evidence="11">
    <location>
        <begin position="337"/>
        <end position="354"/>
    </location>
</feature>
<feature type="transmembrane region" description="Helical" evidence="11">
    <location>
        <begin position="159"/>
        <end position="179"/>
    </location>
</feature>
<keyword evidence="7 11" id="KW-0256">Endoplasmic reticulum</keyword>
<feature type="transmembrane region" description="Helical" evidence="11">
    <location>
        <begin position="86"/>
        <end position="104"/>
    </location>
</feature>